<protein>
    <recommendedName>
        <fullName evidence="1">SseB protein N-terminal domain-containing protein</fullName>
    </recommendedName>
</protein>
<accession>A0A918L8F0</accession>
<organism evidence="2 3">
    <name type="scientific">Actinokineospora fastidiosa</name>
    <dbReference type="NCBI Taxonomy" id="1816"/>
    <lineage>
        <taxon>Bacteria</taxon>
        <taxon>Bacillati</taxon>
        <taxon>Actinomycetota</taxon>
        <taxon>Actinomycetes</taxon>
        <taxon>Pseudonocardiales</taxon>
        <taxon>Pseudonocardiaceae</taxon>
        <taxon>Actinokineospora</taxon>
    </lineage>
</organism>
<dbReference type="NCBIfam" id="NF033532">
    <property type="entry name" value="lone7para_assoc"/>
    <property type="match status" value="1"/>
</dbReference>
<dbReference type="AlphaFoldDB" id="A0A918L8F0"/>
<reference evidence="2" key="1">
    <citation type="journal article" date="2014" name="Int. J. Syst. Evol. Microbiol.">
        <title>Complete genome sequence of Corynebacterium casei LMG S-19264T (=DSM 44701T), isolated from a smear-ripened cheese.</title>
        <authorList>
            <consortium name="US DOE Joint Genome Institute (JGI-PGF)"/>
            <person name="Walter F."/>
            <person name="Albersmeier A."/>
            <person name="Kalinowski J."/>
            <person name="Ruckert C."/>
        </authorList>
    </citation>
    <scope>NUCLEOTIDE SEQUENCE</scope>
    <source>
        <strain evidence="2">JCM 3276</strain>
    </source>
</reference>
<proteinExistence type="predicted"/>
<gene>
    <name evidence="2" type="ORF">GCM10010171_11710</name>
</gene>
<dbReference type="Proteomes" id="UP000660680">
    <property type="component" value="Unassembled WGS sequence"/>
</dbReference>
<sequence length="180" mass="19541">MDQPEITLDMRIAARANPGSWLYVIDPVFEADDDVPPWGVVGAYPVDASGEIRETFSPNAEYRPSPRALRMPLPSNDVEKVLQLVRTRHLDQGALLPALRTAKLLVYARDARDTGITAFPNHDGQVMVPACTSVGRVPRQWPGWREVKGAALAAQLNGYPLVVNPTGPITAIIPAADLLG</sequence>
<dbReference type="Pfam" id="PF07179">
    <property type="entry name" value="SseB"/>
    <property type="match status" value="1"/>
</dbReference>
<comment type="caution">
    <text evidence="2">The sequence shown here is derived from an EMBL/GenBank/DDBJ whole genome shotgun (WGS) entry which is preliminary data.</text>
</comment>
<evidence type="ECO:0000313" key="3">
    <source>
        <dbReference type="Proteomes" id="UP000660680"/>
    </source>
</evidence>
<name>A0A918L8F0_9PSEU</name>
<feature type="domain" description="SseB protein N-terminal" evidence="1">
    <location>
        <begin position="79"/>
        <end position="177"/>
    </location>
</feature>
<evidence type="ECO:0000313" key="2">
    <source>
        <dbReference type="EMBL" id="GGS20715.1"/>
    </source>
</evidence>
<dbReference type="InterPro" id="IPR009839">
    <property type="entry name" value="SseB_N"/>
</dbReference>
<dbReference type="InterPro" id="IPR047659">
    <property type="entry name" value="T7SS_assoc"/>
</dbReference>
<keyword evidence="3" id="KW-1185">Reference proteome</keyword>
<dbReference type="EMBL" id="BMRB01000001">
    <property type="protein sequence ID" value="GGS20715.1"/>
    <property type="molecule type" value="Genomic_DNA"/>
</dbReference>
<evidence type="ECO:0000259" key="1">
    <source>
        <dbReference type="Pfam" id="PF07179"/>
    </source>
</evidence>
<dbReference type="RefSeq" id="WP_189209210.1">
    <property type="nucleotide sequence ID" value="NZ_BMRB01000001.1"/>
</dbReference>
<reference evidence="2" key="2">
    <citation type="submission" date="2020-09" db="EMBL/GenBank/DDBJ databases">
        <authorList>
            <person name="Sun Q."/>
            <person name="Ohkuma M."/>
        </authorList>
    </citation>
    <scope>NUCLEOTIDE SEQUENCE</scope>
    <source>
        <strain evidence="2">JCM 3276</strain>
    </source>
</reference>